<dbReference type="EMBL" id="JAEUGD010000003">
    <property type="protein sequence ID" value="MBL6444936.1"/>
    <property type="molecule type" value="Genomic_DNA"/>
</dbReference>
<dbReference type="PANTHER" id="PTHR44103">
    <property type="entry name" value="PROPROTEIN CONVERTASE P"/>
    <property type="match status" value="1"/>
</dbReference>
<dbReference type="AlphaFoldDB" id="A0A937FVC6"/>
<name>A0A937FVC6_9BACT</name>
<evidence type="ECO:0000313" key="5">
    <source>
        <dbReference type="Proteomes" id="UP000614216"/>
    </source>
</evidence>
<dbReference type="RefSeq" id="WP_202854481.1">
    <property type="nucleotide sequence ID" value="NZ_JAEUGD010000003.1"/>
</dbReference>
<dbReference type="Proteomes" id="UP000614216">
    <property type="component" value="Unassembled WGS sequence"/>
</dbReference>
<dbReference type="InterPro" id="IPR026444">
    <property type="entry name" value="Secre_tail"/>
</dbReference>
<dbReference type="NCBIfam" id="TIGR04183">
    <property type="entry name" value="Por_Secre_tail"/>
    <property type="match status" value="1"/>
</dbReference>
<sequence length="742" mass="82350">MKTLYAFTLIFCTSFSISKAQFVYTLDQSIPVEKKGVTLSMPWTGGLNSIQYSTIDLNHDGIEDLVAFDRSAHKVYPFLAVDKAYAYAPEYAFYFPAEIKNWMLLRDYNCDGKKDIFTSHSFGVRVFINETTVKGPLSWREYITGTDNSGDDQYFLKTKGFTSNINMQMNSSDIPAIVDIDGDSDLDILMFRASGTSTVEFHKNLSIERDGNCDSLQYERITQTWGNFQECQCGEFAFNGNDCATSGGREEHQGGKSILLLDNDSDGDYDVLISEETCGNLFIMENTGTNESPSFNSASAGFPNSSDPATMLFFPVGYYEDADFDGVRDMLVSPNVANNVSNSVNFESSSWFYKNIGTDNNPQFELKNRNFLQDQTIDLGENASPAFGDYDGDGDLDMILGSYTNQGAPGFNATLLLYENTGSVNEPSYVLKSEDYLQLSLSTVFNLKPKFRDVNGDNRVDLVFSATELYNFSTNVYYILNRGEGKFNFEEEIRVLFSNIGFDENFETYDISGDGLTDILIGKSTGKLEYYVNVGTINAPVFNLEDDTFYGLNFSTSRLDLSVTIADINSDGNADMIVGDKRGSLTIYDNFLAHVEQPENGITDFVWSSNEEVSTFNFGGKLYPAVANLFNEDKPSLIIGTGQGGLHLLRNSDALAGYVNRFDLDIFPNPVFSSSMKYINVSSKTSGNATIISLLGQQVTDSFYLPANTVKPISVAGLNPGMYIVILSAGNEYIHQRFIVVE</sequence>
<evidence type="ECO:0000259" key="3">
    <source>
        <dbReference type="Pfam" id="PF18962"/>
    </source>
</evidence>
<feature type="domain" description="Secretion system C-terminal sorting" evidence="3">
    <location>
        <begin position="666"/>
        <end position="740"/>
    </location>
</feature>
<dbReference type="PANTHER" id="PTHR44103:SF1">
    <property type="entry name" value="PROPROTEIN CONVERTASE P"/>
    <property type="match status" value="1"/>
</dbReference>
<accession>A0A937FVC6</accession>
<feature type="signal peptide" evidence="2">
    <location>
        <begin position="1"/>
        <end position="20"/>
    </location>
</feature>
<dbReference type="Pfam" id="PF18962">
    <property type="entry name" value="Por_Secre_tail"/>
    <property type="match status" value="1"/>
</dbReference>
<comment type="caution">
    <text evidence="4">The sequence shown here is derived from an EMBL/GenBank/DDBJ whole genome shotgun (WGS) entry which is preliminary data.</text>
</comment>
<evidence type="ECO:0000313" key="4">
    <source>
        <dbReference type="EMBL" id="MBL6444936.1"/>
    </source>
</evidence>
<keyword evidence="1 2" id="KW-0732">Signal</keyword>
<proteinExistence type="predicted"/>
<evidence type="ECO:0000256" key="2">
    <source>
        <dbReference type="SAM" id="SignalP"/>
    </source>
</evidence>
<gene>
    <name evidence="4" type="ORF">JMN32_01355</name>
</gene>
<dbReference type="Gene3D" id="2.130.10.130">
    <property type="entry name" value="Integrin alpha, N-terminal"/>
    <property type="match status" value="1"/>
</dbReference>
<dbReference type="SUPFAM" id="SSF69318">
    <property type="entry name" value="Integrin alpha N-terminal domain"/>
    <property type="match status" value="2"/>
</dbReference>
<feature type="chain" id="PRO_5036770602" evidence="2">
    <location>
        <begin position="21"/>
        <end position="742"/>
    </location>
</feature>
<organism evidence="4 5">
    <name type="scientific">Fulvivirga marina</name>
    <dbReference type="NCBI Taxonomy" id="2494733"/>
    <lineage>
        <taxon>Bacteria</taxon>
        <taxon>Pseudomonadati</taxon>
        <taxon>Bacteroidota</taxon>
        <taxon>Cytophagia</taxon>
        <taxon>Cytophagales</taxon>
        <taxon>Fulvivirgaceae</taxon>
        <taxon>Fulvivirga</taxon>
    </lineage>
</organism>
<protein>
    <submittedName>
        <fullName evidence="4">T9SS type A sorting domain-containing protein</fullName>
    </submittedName>
</protein>
<keyword evidence="5" id="KW-1185">Reference proteome</keyword>
<dbReference type="InterPro" id="IPR028994">
    <property type="entry name" value="Integrin_alpha_N"/>
</dbReference>
<dbReference type="InterPro" id="IPR013517">
    <property type="entry name" value="FG-GAP"/>
</dbReference>
<reference evidence="4" key="1">
    <citation type="submission" date="2021-01" db="EMBL/GenBank/DDBJ databases">
        <title>Fulvivirga kasyanovii gen. nov., sp nov., a novel member of the phylum Bacteroidetes isolated from seawater in a mussel farm.</title>
        <authorList>
            <person name="Zhao L.-H."/>
            <person name="Wang Z.-J."/>
        </authorList>
    </citation>
    <scope>NUCLEOTIDE SEQUENCE</scope>
    <source>
        <strain evidence="4">29W222</strain>
    </source>
</reference>
<dbReference type="Pfam" id="PF13517">
    <property type="entry name" value="FG-GAP_3"/>
    <property type="match status" value="1"/>
</dbReference>
<evidence type="ECO:0000256" key="1">
    <source>
        <dbReference type="ARBA" id="ARBA00022729"/>
    </source>
</evidence>